<dbReference type="Proteomes" id="UP001163603">
    <property type="component" value="Chromosome 9"/>
</dbReference>
<sequence>MSQERDECEGVVVGSMFWVISRYKMESQGVFERSTKSHQLGTGEWKRVEGVWNQVRAGVLSRVLGWEKKGGCFLGPSVSLWSGWGRVGSRWLNGPWFVGRVIKVGRKSSFQWKGKL</sequence>
<gene>
    <name evidence="1" type="ORF">Pint_36315</name>
</gene>
<accession>A0ACC0XZV6</accession>
<reference evidence="2" key="1">
    <citation type="journal article" date="2023" name="G3 (Bethesda)">
        <title>Genome assembly and association tests identify interacting loci associated with vigor, precocity, and sex in interspecific pistachio rootstocks.</title>
        <authorList>
            <person name="Palmer W."/>
            <person name="Jacygrad E."/>
            <person name="Sagayaradj S."/>
            <person name="Cavanaugh K."/>
            <person name="Han R."/>
            <person name="Bertier L."/>
            <person name="Beede B."/>
            <person name="Kafkas S."/>
            <person name="Golino D."/>
            <person name="Preece J."/>
            <person name="Michelmore R."/>
        </authorList>
    </citation>
    <scope>NUCLEOTIDE SEQUENCE [LARGE SCALE GENOMIC DNA]</scope>
</reference>
<protein>
    <submittedName>
        <fullName evidence="1">Uncharacterized protein</fullName>
    </submittedName>
</protein>
<evidence type="ECO:0000313" key="2">
    <source>
        <dbReference type="Proteomes" id="UP001163603"/>
    </source>
</evidence>
<evidence type="ECO:0000313" key="1">
    <source>
        <dbReference type="EMBL" id="KAJ0027682.1"/>
    </source>
</evidence>
<dbReference type="EMBL" id="CM047744">
    <property type="protein sequence ID" value="KAJ0027682.1"/>
    <property type="molecule type" value="Genomic_DNA"/>
</dbReference>
<keyword evidence="2" id="KW-1185">Reference proteome</keyword>
<proteinExistence type="predicted"/>
<organism evidence="1 2">
    <name type="scientific">Pistacia integerrima</name>
    <dbReference type="NCBI Taxonomy" id="434235"/>
    <lineage>
        <taxon>Eukaryota</taxon>
        <taxon>Viridiplantae</taxon>
        <taxon>Streptophyta</taxon>
        <taxon>Embryophyta</taxon>
        <taxon>Tracheophyta</taxon>
        <taxon>Spermatophyta</taxon>
        <taxon>Magnoliopsida</taxon>
        <taxon>eudicotyledons</taxon>
        <taxon>Gunneridae</taxon>
        <taxon>Pentapetalae</taxon>
        <taxon>rosids</taxon>
        <taxon>malvids</taxon>
        <taxon>Sapindales</taxon>
        <taxon>Anacardiaceae</taxon>
        <taxon>Pistacia</taxon>
    </lineage>
</organism>
<comment type="caution">
    <text evidence="1">The sequence shown here is derived from an EMBL/GenBank/DDBJ whole genome shotgun (WGS) entry which is preliminary data.</text>
</comment>
<name>A0ACC0XZV6_9ROSI</name>